<dbReference type="EMBL" id="KZ452995">
    <property type="protein sequence ID" value="PKA48072.1"/>
    <property type="molecule type" value="Genomic_DNA"/>
</dbReference>
<organism evidence="4 5">
    <name type="scientific">Apostasia shenzhenica</name>
    <dbReference type="NCBI Taxonomy" id="1088818"/>
    <lineage>
        <taxon>Eukaryota</taxon>
        <taxon>Viridiplantae</taxon>
        <taxon>Streptophyta</taxon>
        <taxon>Embryophyta</taxon>
        <taxon>Tracheophyta</taxon>
        <taxon>Spermatophyta</taxon>
        <taxon>Magnoliopsida</taxon>
        <taxon>Liliopsida</taxon>
        <taxon>Asparagales</taxon>
        <taxon>Orchidaceae</taxon>
        <taxon>Apostasioideae</taxon>
        <taxon>Apostasia</taxon>
    </lineage>
</organism>
<dbReference type="OrthoDB" id="1063785at2759"/>
<evidence type="ECO:0000256" key="2">
    <source>
        <dbReference type="RuleBase" id="RU000411"/>
    </source>
</evidence>
<dbReference type="GO" id="GO:0004867">
    <property type="term" value="F:serine-type endopeptidase inhibitor activity"/>
    <property type="evidence" value="ECO:0007669"/>
    <property type="project" value="InterPro"/>
</dbReference>
<dbReference type="InterPro" id="IPR023796">
    <property type="entry name" value="Serpin_dom"/>
</dbReference>
<sequence length="428" mass="47494">MDSFLHIADLQGLTAAADGSNFVFSPVSLRLALSFTAAGARGETLQELLSFLGSLDLNHLHSAADRLISSVSSSDRHAGGMALSFVNALWVDRIFPINPSFAEVASSIYRATAESVDFVNQAPLAIKKINDWVKENTNGIINNIISNNSINPMTRLVITNALYFKGKWENKFDISNTNNGDFHLLDRTTIQVPFMTSREDQFITSCNGFKALRLPYLQENLSCGDVRSFSMLLFLPAERDGLPNLIKRAVSDPEFIENYTPRYRHKVRNFMVPKFKFSSGFEASSTLKEFGVKAIFGDGADLGEMSSNGDEGLLVSRIEHKAAVEVDEEGTTAAAVTAVTFMVQSVCFPPVPVDFVADHPFMKKFAEAGLARWNWGKGWRNCRSDEQVELRFSGVLSAINLFRSSETFEFNVSIESGRRVFALFFLKP</sequence>
<dbReference type="GO" id="GO:0005615">
    <property type="term" value="C:extracellular space"/>
    <property type="evidence" value="ECO:0007669"/>
    <property type="project" value="InterPro"/>
</dbReference>
<evidence type="ECO:0000256" key="1">
    <source>
        <dbReference type="ARBA" id="ARBA00009500"/>
    </source>
</evidence>
<dbReference type="STRING" id="1088818.A0A2H9ZXT2"/>
<accession>A0A2H9ZXT2</accession>
<dbReference type="AlphaFoldDB" id="A0A2H9ZXT2"/>
<dbReference type="SMART" id="SM00093">
    <property type="entry name" value="SERPIN"/>
    <property type="match status" value="1"/>
</dbReference>
<dbReference type="CDD" id="cd02043">
    <property type="entry name" value="serpinP_plants"/>
    <property type="match status" value="1"/>
</dbReference>
<dbReference type="Pfam" id="PF00079">
    <property type="entry name" value="Serpin"/>
    <property type="match status" value="1"/>
</dbReference>
<dbReference type="Gene3D" id="3.30.497.10">
    <property type="entry name" value="Antithrombin, subunit I, domain 2"/>
    <property type="match status" value="1"/>
</dbReference>
<dbReference type="PANTHER" id="PTHR11461:SF203">
    <property type="entry name" value="SERPIN-Z12-RELATED"/>
    <property type="match status" value="1"/>
</dbReference>
<dbReference type="InterPro" id="IPR042178">
    <property type="entry name" value="Serpin_sf_1"/>
</dbReference>
<feature type="domain" description="Serpin" evidence="3">
    <location>
        <begin position="1"/>
        <end position="368"/>
    </location>
</feature>
<dbReference type="Gene3D" id="2.30.39.10">
    <property type="entry name" value="Alpha-1-antitrypsin, domain 1"/>
    <property type="match status" value="1"/>
</dbReference>
<comment type="similarity">
    <text evidence="1 2">Belongs to the serpin family.</text>
</comment>
<gene>
    <name evidence="4" type="ORF">AXF42_Ash015835</name>
</gene>
<evidence type="ECO:0000259" key="3">
    <source>
        <dbReference type="SMART" id="SM00093"/>
    </source>
</evidence>
<dbReference type="SUPFAM" id="SSF56574">
    <property type="entry name" value="Serpins"/>
    <property type="match status" value="1"/>
</dbReference>
<evidence type="ECO:0000313" key="4">
    <source>
        <dbReference type="EMBL" id="PKA48072.1"/>
    </source>
</evidence>
<protein>
    <submittedName>
        <fullName evidence="4">Serpin-ZX</fullName>
    </submittedName>
</protein>
<keyword evidence="5" id="KW-1185">Reference proteome</keyword>
<reference evidence="4 5" key="1">
    <citation type="journal article" date="2017" name="Nature">
        <title>The Apostasia genome and the evolution of orchids.</title>
        <authorList>
            <person name="Zhang G.Q."/>
            <person name="Liu K.W."/>
            <person name="Li Z."/>
            <person name="Lohaus R."/>
            <person name="Hsiao Y.Y."/>
            <person name="Niu S.C."/>
            <person name="Wang J.Y."/>
            <person name="Lin Y.C."/>
            <person name="Xu Q."/>
            <person name="Chen L.J."/>
            <person name="Yoshida K."/>
            <person name="Fujiwara S."/>
            <person name="Wang Z.W."/>
            <person name="Zhang Y.Q."/>
            <person name="Mitsuda N."/>
            <person name="Wang M."/>
            <person name="Liu G.H."/>
            <person name="Pecoraro L."/>
            <person name="Huang H.X."/>
            <person name="Xiao X.J."/>
            <person name="Lin M."/>
            <person name="Wu X.Y."/>
            <person name="Wu W.L."/>
            <person name="Chen Y.Y."/>
            <person name="Chang S.B."/>
            <person name="Sakamoto S."/>
            <person name="Ohme-Takagi M."/>
            <person name="Yagi M."/>
            <person name="Zeng S.J."/>
            <person name="Shen C.Y."/>
            <person name="Yeh C.M."/>
            <person name="Luo Y.B."/>
            <person name="Tsai W.C."/>
            <person name="Van de Peer Y."/>
            <person name="Liu Z.J."/>
        </authorList>
    </citation>
    <scope>NUCLEOTIDE SEQUENCE [LARGE SCALE GENOMIC DNA]</scope>
    <source>
        <strain evidence="5">cv. Shenzhen</strain>
        <tissue evidence="4">Stem</tissue>
    </source>
</reference>
<dbReference type="InterPro" id="IPR036186">
    <property type="entry name" value="Serpin_sf"/>
</dbReference>
<dbReference type="InterPro" id="IPR042185">
    <property type="entry name" value="Serpin_sf_2"/>
</dbReference>
<dbReference type="PANTHER" id="PTHR11461">
    <property type="entry name" value="SERINE PROTEASE INHIBITOR, SERPIN"/>
    <property type="match status" value="1"/>
</dbReference>
<name>A0A2H9ZXT2_9ASPA</name>
<proteinExistence type="inferred from homology"/>
<dbReference type="Proteomes" id="UP000236161">
    <property type="component" value="Unassembled WGS sequence"/>
</dbReference>
<evidence type="ECO:0000313" key="5">
    <source>
        <dbReference type="Proteomes" id="UP000236161"/>
    </source>
</evidence>
<dbReference type="InterPro" id="IPR000215">
    <property type="entry name" value="Serpin_fam"/>
</dbReference>